<name>A0A922IGI6_DERFA</name>
<accession>A0A922IGI6</accession>
<reference evidence="2" key="1">
    <citation type="submission" date="2013-05" db="EMBL/GenBank/DDBJ databases">
        <authorList>
            <person name="Yim A.K.Y."/>
            <person name="Chan T.F."/>
            <person name="Ji K.M."/>
            <person name="Liu X.Y."/>
            <person name="Zhou J.W."/>
            <person name="Li R.Q."/>
            <person name="Yang K.Y."/>
            <person name="Li J."/>
            <person name="Li M."/>
            <person name="Law P.T.W."/>
            <person name="Wu Y.L."/>
            <person name="Cai Z.L."/>
            <person name="Qin H."/>
            <person name="Bao Y."/>
            <person name="Leung R.K.K."/>
            <person name="Ng P.K.S."/>
            <person name="Zou J."/>
            <person name="Zhong X.J."/>
            <person name="Ran P.X."/>
            <person name="Zhong N.S."/>
            <person name="Liu Z.G."/>
            <person name="Tsui S.K.W."/>
        </authorList>
    </citation>
    <scope>NUCLEOTIDE SEQUENCE</scope>
    <source>
        <strain evidence="2">Derf</strain>
        <tissue evidence="2">Whole organism</tissue>
    </source>
</reference>
<comment type="caution">
    <text evidence="2">The sequence shown here is derived from an EMBL/GenBank/DDBJ whole genome shotgun (WGS) entry which is preliminary data.</text>
</comment>
<evidence type="ECO:0000313" key="2">
    <source>
        <dbReference type="EMBL" id="KAH9530175.1"/>
    </source>
</evidence>
<gene>
    <name evidence="2" type="ORF">DERF_004000</name>
    <name evidence="1" type="ORF">DERF_009896</name>
</gene>
<protein>
    <submittedName>
        <fullName evidence="2">Uncharacterized protein</fullName>
    </submittedName>
</protein>
<organism evidence="2 3">
    <name type="scientific">Dermatophagoides farinae</name>
    <name type="common">American house dust mite</name>
    <dbReference type="NCBI Taxonomy" id="6954"/>
    <lineage>
        <taxon>Eukaryota</taxon>
        <taxon>Metazoa</taxon>
        <taxon>Ecdysozoa</taxon>
        <taxon>Arthropoda</taxon>
        <taxon>Chelicerata</taxon>
        <taxon>Arachnida</taxon>
        <taxon>Acari</taxon>
        <taxon>Acariformes</taxon>
        <taxon>Sarcoptiformes</taxon>
        <taxon>Astigmata</taxon>
        <taxon>Psoroptidia</taxon>
        <taxon>Analgoidea</taxon>
        <taxon>Pyroglyphidae</taxon>
        <taxon>Dermatophagoidinae</taxon>
        <taxon>Dermatophagoides</taxon>
    </lineage>
</organism>
<dbReference type="EMBL" id="ASGP02000001">
    <property type="protein sequence ID" value="KAH9530175.1"/>
    <property type="molecule type" value="Genomic_DNA"/>
</dbReference>
<dbReference type="EMBL" id="ASGP02000004">
    <property type="protein sequence ID" value="KAH9511434.1"/>
    <property type="molecule type" value="Genomic_DNA"/>
</dbReference>
<evidence type="ECO:0000313" key="3">
    <source>
        <dbReference type="Proteomes" id="UP000790347"/>
    </source>
</evidence>
<evidence type="ECO:0000313" key="1">
    <source>
        <dbReference type="EMBL" id="KAH9511434.1"/>
    </source>
</evidence>
<sequence>MSLWLTNVGNFFPSCRLLITDDDDLDELELGDLCVADDVSLRRWMSRGSDVLPDDSWFNISSYALIF</sequence>
<dbReference type="Proteomes" id="UP000790347">
    <property type="component" value="Unassembled WGS sequence"/>
</dbReference>
<proteinExistence type="predicted"/>
<keyword evidence="3" id="KW-1185">Reference proteome</keyword>
<reference evidence="2" key="2">
    <citation type="journal article" date="2022" name="Res Sq">
        <title>Comparative Genomics Reveals Insights into the Divergent Evolution of Astigmatic Mites and Household Pest Adaptations.</title>
        <authorList>
            <person name="Xiong Q."/>
            <person name="Wan A.T.-Y."/>
            <person name="Liu X.-Y."/>
            <person name="Fung C.S.-H."/>
            <person name="Xiao X."/>
            <person name="Malainual N."/>
            <person name="Hou J."/>
            <person name="Wang L."/>
            <person name="Wang M."/>
            <person name="Yang K."/>
            <person name="Cui Y."/>
            <person name="Leung E."/>
            <person name="Nong W."/>
            <person name="Shin S.-K."/>
            <person name="Au S."/>
            <person name="Jeong K.Y."/>
            <person name="Chew F.T."/>
            <person name="Hui J."/>
            <person name="Leung T.F."/>
            <person name="Tungtrongchitr A."/>
            <person name="Zhong N."/>
            <person name="Liu Z."/>
            <person name="Tsui S."/>
        </authorList>
    </citation>
    <scope>NUCLEOTIDE SEQUENCE</scope>
    <source>
        <strain evidence="2">Derf</strain>
        <tissue evidence="2">Whole organism</tissue>
    </source>
</reference>
<dbReference type="AlphaFoldDB" id="A0A922IGI6"/>